<evidence type="ECO:0000313" key="2">
    <source>
        <dbReference type="EMBL" id="QNI16193.1"/>
    </source>
</evidence>
<feature type="region of interest" description="Disordered" evidence="1">
    <location>
        <begin position="111"/>
        <end position="246"/>
    </location>
</feature>
<accession>A0A7G8AB22</accession>
<feature type="compositionally biased region" description="Polar residues" evidence="1">
    <location>
        <begin position="111"/>
        <end position="132"/>
    </location>
</feature>
<evidence type="ECO:0000256" key="1">
    <source>
        <dbReference type="SAM" id="MobiDB-lite"/>
    </source>
</evidence>
<feature type="region of interest" description="Disordered" evidence="1">
    <location>
        <begin position="264"/>
        <end position="289"/>
    </location>
</feature>
<organism evidence="2">
    <name type="scientific">Pseudomonas aeruginosa</name>
    <dbReference type="NCBI Taxonomy" id="287"/>
    <lineage>
        <taxon>Bacteria</taxon>
        <taxon>Pseudomonadati</taxon>
        <taxon>Pseudomonadota</taxon>
        <taxon>Gammaproteobacteria</taxon>
        <taxon>Pseudomonadales</taxon>
        <taxon>Pseudomonadaceae</taxon>
        <taxon>Pseudomonas</taxon>
    </lineage>
</organism>
<dbReference type="EMBL" id="MN208062">
    <property type="protein sequence ID" value="QNI16193.1"/>
    <property type="molecule type" value="Genomic_DNA"/>
</dbReference>
<feature type="region of interest" description="Disordered" evidence="1">
    <location>
        <begin position="322"/>
        <end position="350"/>
    </location>
</feature>
<reference evidence="2" key="1">
    <citation type="submission" date="2019-07" db="EMBL/GenBank/DDBJ databases">
        <title>Complete sequence of p243931-IMP.</title>
        <authorList>
            <person name="Jiang X."/>
            <person name="Yuan M."/>
            <person name="Zhou D."/>
        </authorList>
    </citation>
    <scope>NUCLEOTIDE SEQUENCE</scope>
    <source>
        <strain evidence="2">243931</strain>
        <plasmid evidence="2">p243931-IMP</plasmid>
    </source>
</reference>
<protein>
    <submittedName>
        <fullName evidence="2">Uncharacterized protein</fullName>
    </submittedName>
</protein>
<geneLocation type="plasmid" evidence="2">
    <name>p243931-IMP</name>
</geneLocation>
<feature type="compositionally biased region" description="Basic and acidic residues" evidence="1">
    <location>
        <begin position="1"/>
        <end position="14"/>
    </location>
</feature>
<dbReference type="AlphaFoldDB" id="A0A7G8AB22"/>
<dbReference type="RefSeq" id="WP_069953480.1">
    <property type="nucleotide sequence ID" value="NZ_MKEM01000297.1"/>
</dbReference>
<proteinExistence type="predicted"/>
<keyword evidence="2" id="KW-0614">Plasmid</keyword>
<feature type="region of interest" description="Disordered" evidence="1">
    <location>
        <begin position="1"/>
        <end position="82"/>
    </location>
</feature>
<sequence>MSNNEEKPSLKDLVNKISSGVGNLARKKPGQDSASQGTEPTIDLGSAAAKESPQADAHGDELEPLEPIIAEEDDQKPKKTNKLSQLTMGQKLIAAILVVGLVLFAKGQMEGSSTSQTPSENEAAQEAPTSSEEGMAFGTEPADHTQAELGAQDDLSLPIDGPGQTSRSLSSEPEPFQKPTEISSAPPAFGGLDQPLSEAAPHTTASPDLGVPAPAPAPAPALALAPAAEPFSPHEDSPANPFGAQAPIASQSGAAITSSIGAEKQPPVFAGTPSVNPDSAPVKEAPKSNEALTKANADIAAQAEKISALEQKLSKMEAQLKAEKAKQTKPAVQQRITKAPTRTPVAKSSPVAISKARPRICVKAVAEAARNCSTCVAHAFIVHAGAEDMVGQGDFLDGYRVSIVGDRLDLQDKNGQVAHKFWSSPNGCSAI</sequence>
<name>A0A7G8AB22_PSEAI</name>